<comment type="caution">
    <text evidence="7">The sequence shown here is derived from an EMBL/GenBank/DDBJ whole genome shotgun (WGS) entry which is preliminary data.</text>
</comment>
<evidence type="ECO:0000313" key="7">
    <source>
        <dbReference type="EMBL" id="OON38762.1"/>
    </source>
</evidence>
<feature type="domain" description="Flagellin N-terminal" evidence="6">
    <location>
        <begin position="10"/>
        <end position="140"/>
    </location>
</feature>
<reference evidence="7 8" key="1">
    <citation type="submission" date="2016-12" db="EMBL/GenBank/DDBJ databases">
        <title>Izhakiella australiana sp. nov. of genus Izhakiella isolated from Australian desert.</title>
        <authorList>
            <person name="Ji M."/>
        </authorList>
    </citation>
    <scope>NUCLEOTIDE SEQUENCE [LARGE SCALE GENOMIC DNA]</scope>
    <source>
        <strain evidence="7 8">D4N98</strain>
    </source>
</reference>
<name>A0A1S8YIM9_9GAMM</name>
<dbReference type="SUPFAM" id="SSF64518">
    <property type="entry name" value="Phase 1 flagellin"/>
    <property type="match status" value="1"/>
</dbReference>
<dbReference type="OrthoDB" id="9768249at2"/>
<evidence type="ECO:0000313" key="8">
    <source>
        <dbReference type="Proteomes" id="UP000190667"/>
    </source>
</evidence>
<proteinExistence type="inferred from homology"/>
<evidence type="ECO:0000256" key="3">
    <source>
        <dbReference type="ARBA" id="ARBA00005709"/>
    </source>
</evidence>
<dbReference type="STRING" id="1926881.BTJ39_16875"/>
<dbReference type="AlphaFoldDB" id="A0A1S8YIM9"/>
<dbReference type="Proteomes" id="UP000190667">
    <property type="component" value="Unassembled WGS sequence"/>
</dbReference>
<comment type="subcellular location">
    <subcellularLocation>
        <location evidence="1">Bacterial flagellum</location>
    </subcellularLocation>
    <subcellularLocation>
        <location evidence="2">Secreted</location>
    </subcellularLocation>
</comment>
<dbReference type="InterPro" id="IPR001492">
    <property type="entry name" value="Flagellin"/>
</dbReference>
<evidence type="ECO:0000256" key="5">
    <source>
        <dbReference type="ARBA" id="ARBA00023143"/>
    </source>
</evidence>
<dbReference type="GO" id="GO:0005198">
    <property type="term" value="F:structural molecule activity"/>
    <property type="evidence" value="ECO:0007669"/>
    <property type="project" value="InterPro"/>
</dbReference>
<dbReference type="Pfam" id="PF00669">
    <property type="entry name" value="Flagellin_N"/>
    <property type="match status" value="1"/>
</dbReference>
<evidence type="ECO:0000259" key="6">
    <source>
        <dbReference type="Pfam" id="PF00669"/>
    </source>
</evidence>
<dbReference type="Gene3D" id="1.20.1330.10">
    <property type="entry name" value="f41 fragment of flagellin, N-terminal domain"/>
    <property type="match status" value="1"/>
</dbReference>
<dbReference type="InterPro" id="IPR001029">
    <property type="entry name" value="Flagellin_N"/>
</dbReference>
<evidence type="ECO:0000256" key="1">
    <source>
        <dbReference type="ARBA" id="ARBA00004365"/>
    </source>
</evidence>
<dbReference type="PANTHER" id="PTHR42792:SF1">
    <property type="entry name" value="FLAGELLAR HOOK-ASSOCIATED PROTEIN 3"/>
    <property type="match status" value="1"/>
</dbReference>
<protein>
    <recommendedName>
        <fullName evidence="6">Flagellin N-terminal domain-containing protein</fullName>
    </recommendedName>
</protein>
<gene>
    <name evidence="7" type="ORF">BTJ39_16875</name>
</gene>
<dbReference type="EMBL" id="MRUL01000013">
    <property type="protein sequence ID" value="OON38762.1"/>
    <property type="molecule type" value="Genomic_DNA"/>
</dbReference>
<keyword evidence="8" id="KW-1185">Reference proteome</keyword>
<organism evidence="7 8">
    <name type="scientific">Izhakiella australiensis</name>
    <dbReference type="NCBI Taxonomy" id="1926881"/>
    <lineage>
        <taxon>Bacteria</taxon>
        <taxon>Pseudomonadati</taxon>
        <taxon>Pseudomonadota</taxon>
        <taxon>Gammaproteobacteria</taxon>
        <taxon>Enterobacterales</taxon>
        <taxon>Erwiniaceae</taxon>
        <taxon>Izhakiella</taxon>
    </lineage>
</organism>
<comment type="similarity">
    <text evidence="3">Belongs to the bacterial flagellin family.</text>
</comment>
<evidence type="ECO:0000256" key="4">
    <source>
        <dbReference type="ARBA" id="ARBA00022525"/>
    </source>
</evidence>
<sequence>MRFPNQLLFNTLQQSYASRNTHMNKLFNQLEQHKRILVPSDDPIASAQVLLLRRGIADADRYQSNIDNLSSHLSQQEIQVSGSNEQLLAILNSLREANNSALSSADMNGYAVSIRANISALVGMANSSDENGSYFFSGTLTDKVPLVRGSDGKWLFQGNHNSAATPVGSSNSVENSVDLVSVLGSDVSVLNNLEDLLSKMDDPALNASSYLSDISSMIEQVNGAFSDSASILTELGTRQNILTQMDEAHEDNLTINQTMVDDLEGLNYPAAQMELQKYMMATQMSLKNFVRILNLSPFAQG</sequence>
<keyword evidence="4" id="KW-0964">Secreted</keyword>
<dbReference type="RefSeq" id="WP_078003860.1">
    <property type="nucleotide sequence ID" value="NZ_MRUL01000013.1"/>
</dbReference>
<evidence type="ECO:0000256" key="2">
    <source>
        <dbReference type="ARBA" id="ARBA00004613"/>
    </source>
</evidence>
<accession>A0A1S8YIM9</accession>
<keyword evidence="5" id="KW-0975">Bacterial flagellum</keyword>
<dbReference type="PANTHER" id="PTHR42792">
    <property type="entry name" value="FLAGELLIN"/>
    <property type="match status" value="1"/>
</dbReference>
<dbReference type="GO" id="GO:0009288">
    <property type="term" value="C:bacterial-type flagellum"/>
    <property type="evidence" value="ECO:0007669"/>
    <property type="project" value="InterPro"/>
</dbReference>